<dbReference type="GeneID" id="110123122"/>
<organism evidence="2 3">
    <name type="scientific">Odocoileus virginianus</name>
    <name type="common">White-tailed deer</name>
    <dbReference type="NCBI Taxonomy" id="9874"/>
    <lineage>
        <taxon>Eukaryota</taxon>
        <taxon>Metazoa</taxon>
        <taxon>Chordata</taxon>
        <taxon>Craniata</taxon>
        <taxon>Vertebrata</taxon>
        <taxon>Euteleostomi</taxon>
        <taxon>Mammalia</taxon>
        <taxon>Eutheria</taxon>
        <taxon>Laurasiatheria</taxon>
        <taxon>Artiodactyla</taxon>
        <taxon>Ruminantia</taxon>
        <taxon>Pecora</taxon>
        <taxon>Cervidae</taxon>
        <taxon>Odocoileinae</taxon>
        <taxon>Odocoileus</taxon>
    </lineage>
</organism>
<gene>
    <name evidence="3" type="primary">LOC110123122</name>
</gene>
<feature type="region of interest" description="Disordered" evidence="1">
    <location>
        <begin position="93"/>
        <end position="115"/>
    </location>
</feature>
<evidence type="ECO:0000256" key="1">
    <source>
        <dbReference type="SAM" id="MobiDB-lite"/>
    </source>
</evidence>
<proteinExistence type="predicted"/>
<dbReference type="Proteomes" id="UP001652640">
    <property type="component" value="Chromosome 16"/>
</dbReference>
<accession>A0ABM4J2C9</accession>
<protein>
    <submittedName>
        <fullName evidence="3">Uncharacterized protein isoform X2</fullName>
    </submittedName>
</protein>
<keyword evidence="2" id="KW-1185">Reference proteome</keyword>
<reference evidence="3" key="2">
    <citation type="submission" date="2025-08" db="UniProtKB">
        <authorList>
            <consortium name="RefSeq"/>
        </authorList>
    </citation>
    <scope>IDENTIFICATION</scope>
    <source>
        <tissue evidence="3">Tongue muscle</tissue>
    </source>
</reference>
<sequence>MEEPGQHHLGGSHLRVGRVQMFEQLLEREVHGEGHGGAEEVKLPGMAVHHPGDEAPPMRQGLEVQGSPARSVVPQVAASSFWITEHGEVARYGCPSPRRRSPAHEAGARGARQSGKKCGAPGCCQFFLDHRARYGFSCHKTCHELHLSWHCCLSGCPYGGTVPLAETPGGSEIPRLLEDFQITGSSWERRGLPCGRRGRASTCLDR</sequence>
<evidence type="ECO:0000313" key="2">
    <source>
        <dbReference type="Proteomes" id="UP001652640"/>
    </source>
</evidence>
<dbReference type="RefSeq" id="XP_070334210.1">
    <property type="nucleotide sequence ID" value="XM_070478109.1"/>
</dbReference>
<reference evidence="2" key="1">
    <citation type="journal article" date="2022" name="J. Hered.">
        <title>A De Novo Chromosome-Level Genome Assembly of the White-Tailed Deer, Odocoileus Virginianus.</title>
        <authorList>
            <person name="London E.W."/>
            <person name="Roca A.L."/>
            <person name="Novakofski J.E."/>
            <person name="Mateus-Pinilla N.E."/>
        </authorList>
    </citation>
    <scope>NUCLEOTIDE SEQUENCE [LARGE SCALE GENOMIC DNA]</scope>
</reference>
<evidence type="ECO:0000313" key="3">
    <source>
        <dbReference type="RefSeq" id="XP_070334210.1"/>
    </source>
</evidence>
<name>A0ABM4J2C9_ODOVR</name>